<dbReference type="Pfam" id="PF20150">
    <property type="entry name" value="2EXR"/>
    <property type="match status" value="1"/>
</dbReference>
<evidence type="ECO:0000313" key="3">
    <source>
        <dbReference type="Proteomes" id="UP000030706"/>
    </source>
</evidence>
<evidence type="ECO:0000313" key="2">
    <source>
        <dbReference type="EMBL" id="KEQ78477.1"/>
    </source>
</evidence>
<name>A0A074X8T3_AURPU</name>
<dbReference type="HOGENOM" id="CLU_058063_0_0_1"/>
<protein>
    <recommendedName>
        <fullName evidence="1">2EXR domain-containing protein</fullName>
    </recommendedName>
</protein>
<keyword evidence="3" id="KW-1185">Reference proteome</keyword>
<sequence length="325" mass="37173">MADDTFHPFPRLPIELRHMIWRLCLPHRVSEYDLIVNWVYYNTYSDNALHPCQFASSIVSNGRPPLLTRVCHESRQIAFETGEMGPKLTTEEKEAIDLSGEPEWSTGTNIQWDVWKDSVRDSTHLSWDGGHQINLGYTTRGHPLVSLAREAKRLNGKASFMVDYIQDLMYSEPDDEPLFPFAWAVVNKWPVSEENQKNLAALKLLPEWLVVVNVIVIHLAFPLAAKTGLFGLLGEEVVQVVDAASPLATQLYELAEACERQAEVVTAAQDFARMPAEYMDDMVKRGAFKCFHDYEIPYRLRPAIMFRLCTEMCNHSDRVEKEQSI</sequence>
<accession>A0A074X8T3</accession>
<evidence type="ECO:0000259" key="1">
    <source>
        <dbReference type="Pfam" id="PF20150"/>
    </source>
</evidence>
<dbReference type="PANTHER" id="PTHR35910:SF1">
    <property type="entry name" value="2EXR DOMAIN-CONTAINING PROTEIN"/>
    <property type="match status" value="1"/>
</dbReference>
<reference evidence="2 3" key="1">
    <citation type="journal article" date="2014" name="BMC Genomics">
        <title>Genome sequencing of four Aureobasidium pullulans varieties: biotechnological potential, stress tolerance, and description of new species.</title>
        <authorList>
            <person name="Gostin Ar C."/>
            <person name="Ohm R.A."/>
            <person name="Kogej T."/>
            <person name="Sonjak S."/>
            <person name="Turk M."/>
            <person name="Zajc J."/>
            <person name="Zalar P."/>
            <person name="Grube M."/>
            <person name="Sun H."/>
            <person name="Han J."/>
            <person name="Sharma A."/>
            <person name="Chiniquy J."/>
            <person name="Ngan C.Y."/>
            <person name="Lipzen A."/>
            <person name="Barry K."/>
            <person name="Grigoriev I.V."/>
            <person name="Gunde-Cimerman N."/>
        </authorList>
    </citation>
    <scope>NUCLEOTIDE SEQUENCE [LARGE SCALE GENOMIC DNA]</scope>
    <source>
        <strain evidence="2 3">EXF-150</strain>
    </source>
</reference>
<gene>
    <name evidence="2" type="ORF">M438DRAFT_350408</name>
</gene>
<dbReference type="Proteomes" id="UP000030706">
    <property type="component" value="Unassembled WGS sequence"/>
</dbReference>
<dbReference type="EMBL" id="KL585023">
    <property type="protein sequence ID" value="KEQ78477.1"/>
    <property type="molecule type" value="Genomic_DNA"/>
</dbReference>
<dbReference type="InterPro" id="IPR045518">
    <property type="entry name" value="2EXR"/>
</dbReference>
<dbReference type="STRING" id="1043002.A0A074X8T3"/>
<organism evidence="2 3">
    <name type="scientific">Aureobasidium pullulans EXF-150</name>
    <dbReference type="NCBI Taxonomy" id="1043002"/>
    <lineage>
        <taxon>Eukaryota</taxon>
        <taxon>Fungi</taxon>
        <taxon>Dikarya</taxon>
        <taxon>Ascomycota</taxon>
        <taxon>Pezizomycotina</taxon>
        <taxon>Dothideomycetes</taxon>
        <taxon>Dothideomycetidae</taxon>
        <taxon>Dothideales</taxon>
        <taxon>Saccotheciaceae</taxon>
        <taxon>Aureobasidium</taxon>
    </lineage>
</organism>
<feature type="domain" description="2EXR" evidence="1">
    <location>
        <begin position="6"/>
        <end position="79"/>
    </location>
</feature>
<dbReference type="OrthoDB" id="3473305at2759"/>
<dbReference type="GeneID" id="40748928"/>
<dbReference type="PANTHER" id="PTHR35910">
    <property type="entry name" value="2EXR DOMAIN-CONTAINING PROTEIN"/>
    <property type="match status" value="1"/>
</dbReference>
<proteinExistence type="predicted"/>
<dbReference type="AlphaFoldDB" id="A0A074X8T3"/>
<dbReference type="RefSeq" id="XP_029754664.1">
    <property type="nucleotide sequence ID" value="XM_029906622.1"/>
</dbReference>